<sequence>MCLIKLNLDEAVKSTSANAMASVFTGLSKKEFFDLLDDGMPSDLSGPEDIIDFRFISYKNGVARFGMVTKDEDEDIGFNVSGIEIRMEPEFDDEAKYFSDLAKARQALKTLR</sequence>
<dbReference type="EMBL" id="MH248138">
    <property type="protein sequence ID" value="AWY08466.1"/>
    <property type="molecule type" value="Genomic_DNA"/>
</dbReference>
<dbReference type="Proteomes" id="UP000251795">
    <property type="component" value="Segment"/>
</dbReference>
<evidence type="ECO:0000313" key="2">
    <source>
        <dbReference type="Proteomes" id="UP000251795"/>
    </source>
</evidence>
<accession>A0A2Z4QFH3</accession>
<evidence type="ECO:0000313" key="1">
    <source>
        <dbReference type="EMBL" id="AWY08466.1"/>
    </source>
</evidence>
<gene>
    <name evidence="1" type="ORF">Alexandra_202</name>
</gene>
<reference evidence="1 2" key="1">
    <citation type="submission" date="2018-04" db="EMBL/GenBank/DDBJ databases">
        <authorList>
            <person name="Go L.Y."/>
            <person name="Mitchell J.A."/>
        </authorList>
    </citation>
    <scope>NUCLEOTIDE SEQUENCE [LARGE SCALE GENOMIC DNA]</scope>
</reference>
<organism evidence="1 2">
    <name type="scientific">Erwinia phage vB_EamM_Alexandra</name>
    <dbReference type="NCBI Taxonomy" id="2201424"/>
    <lineage>
        <taxon>Viruses</taxon>
        <taxon>Duplodnaviria</taxon>
        <taxon>Heunggongvirae</taxon>
        <taxon>Uroviricota</taxon>
        <taxon>Caudoviricetes</taxon>
        <taxon>Alexandravirus</taxon>
        <taxon>Alexandravirus alexandra</taxon>
    </lineage>
</organism>
<proteinExistence type="predicted"/>
<name>A0A2Z4QFH3_9CAUD</name>
<protein>
    <submittedName>
        <fullName evidence="1">Uncharacterized protein</fullName>
    </submittedName>
</protein>
<keyword evidence="2" id="KW-1185">Reference proteome</keyword>